<evidence type="ECO:0000256" key="4">
    <source>
        <dbReference type="ARBA" id="ARBA00023125"/>
    </source>
</evidence>
<evidence type="ECO:0000256" key="2">
    <source>
        <dbReference type="ARBA" id="ARBA00022771"/>
    </source>
</evidence>
<protein>
    <recommendedName>
        <fullName evidence="5">THAP-type domain-containing protein</fullName>
    </recommendedName>
</protein>
<organism evidence="6 7">
    <name type="scientific">Pseudolycoriella hygida</name>
    <dbReference type="NCBI Taxonomy" id="35572"/>
    <lineage>
        <taxon>Eukaryota</taxon>
        <taxon>Metazoa</taxon>
        <taxon>Ecdysozoa</taxon>
        <taxon>Arthropoda</taxon>
        <taxon>Hexapoda</taxon>
        <taxon>Insecta</taxon>
        <taxon>Pterygota</taxon>
        <taxon>Neoptera</taxon>
        <taxon>Endopterygota</taxon>
        <taxon>Diptera</taxon>
        <taxon>Nematocera</taxon>
        <taxon>Sciaroidea</taxon>
        <taxon>Sciaridae</taxon>
        <taxon>Pseudolycoriella</taxon>
    </lineage>
</organism>
<evidence type="ECO:0000313" key="7">
    <source>
        <dbReference type="Proteomes" id="UP001151699"/>
    </source>
</evidence>
<keyword evidence="3" id="KW-0862">Zinc</keyword>
<dbReference type="InterPro" id="IPR006612">
    <property type="entry name" value="THAP_Znf"/>
</dbReference>
<accession>A0A9Q0S4G4</accession>
<feature type="non-terminal residue" evidence="6">
    <location>
        <position position="1"/>
    </location>
</feature>
<comment type="caution">
    <text evidence="6">The sequence shown here is derived from an EMBL/GenBank/DDBJ whole genome shotgun (WGS) entry which is preliminary data.</text>
</comment>
<sequence>MNCFVPYCQSKKNIGGIPIHFFQVPQGSEGDRWKDAVNYDESQIKKRIGILRLQVSPSVMYCCEVHFNVESDCKVTMNGNGSVKCDIKRGVLPNIIPNRSKRLWHLLEMNSVET</sequence>
<dbReference type="Pfam" id="PF05485">
    <property type="entry name" value="THAP"/>
    <property type="match status" value="1"/>
</dbReference>
<dbReference type="AlphaFoldDB" id="A0A9Q0S4G4"/>
<reference evidence="6" key="1">
    <citation type="submission" date="2022-07" db="EMBL/GenBank/DDBJ databases">
        <authorList>
            <person name="Trinca V."/>
            <person name="Uliana J.V.C."/>
            <person name="Torres T.T."/>
            <person name="Ward R.J."/>
            <person name="Monesi N."/>
        </authorList>
    </citation>
    <scope>NUCLEOTIDE SEQUENCE</scope>
    <source>
        <strain evidence="6">HSMRA1968</strain>
        <tissue evidence="6">Whole embryos</tissue>
    </source>
</reference>
<dbReference type="GO" id="GO:0003677">
    <property type="term" value="F:DNA binding"/>
    <property type="evidence" value="ECO:0007669"/>
    <property type="project" value="UniProtKB-KW"/>
</dbReference>
<name>A0A9Q0S4G4_9DIPT</name>
<proteinExistence type="predicted"/>
<keyword evidence="7" id="KW-1185">Reference proteome</keyword>
<keyword evidence="1" id="KW-0479">Metal-binding</keyword>
<evidence type="ECO:0000256" key="3">
    <source>
        <dbReference type="ARBA" id="ARBA00022833"/>
    </source>
</evidence>
<gene>
    <name evidence="6" type="ORF">Bhyg_09503</name>
</gene>
<evidence type="ECO:0000256" key="1">
    <source>
        <dbReference type="ARBA" id="ARBA00022723"/>
    </source>
</evidence>
<evidence type="ECO:0000259" key="5">
    <source>
        <dbReference type="Pfam" id="PF05485"/>
    </source>
</evidence>
<feature type="domain" description="THAP-type" evidence="5">
    <location>
        <begin position="3"/>
        <end position="93"/>
    </location>
</feature>
<keyword evidence="2" id="KW-0863">Zinc-finger</keyword>
<dbReference type="EMBL" id="WJQU01000002">
    <property type="protein sequence ID" value="KAJ6644534.1"/>
    <property type="molecule type" value="Genomic_DNA"/>
</dbReference>
<dbReference type="OrthoDB" id="8123506at2759"/>
<dbReference type="GO" id="GO:0008270">
    <property type="term" value="F:zinc ion binding"/>
    <property type="evidence" value="ECO:0007669"/>
    <property type="project" value="UniProtKB-KW"/>
</dbReference>
<evidence type="ECO:0000313" key="6">
    <source>
        <dbReference type="EMBL" id="KAJ6644534.1"/>
    </source>
</evidence>
<dbReference type="Proteomes" id="UP001151699">
    <property type="component" value="Chromosome B"/>
</dbReference>
<keyword evidence="4" id="KW-0238">DNA-binding</keyword>